<dbReference type="PANTHER" id="PTHR48056">
    <property type="entry name" value="LRR RECEPTOR-LIKE SERINE/THREONINE-PROTEIN KINASE-RELATED"/>
    <property type="match status" value="1"/>
</dbReference>
<keyword evidence="3" id="KW-0547">Nucleotide-binding</keyword>
<name>A0A1Y1IXG3_KLENI</name>
<dbReference type="InterPro" id="IPR025875">
    <property type="entry name" value="Leu-rich_rpt_4"/>
</dbReference>
<dbReference type="AlphaFoldDB" id="A0A1Y1IXG3"/>
<reference evidence="5 6" key="1">
    <citation type="journal article" date="2014" name="Nat. Commun.">
        <title>Klebsormidium flaccidum genome reveals primary factors for plant terrestrial adaptation.</title>
        <authorList>
            <person name="Hori K."/>
            <person name="Maruyama F."/>
            <person name="Fujisawa T."/>
            <person name="Togashi T."/>
            <person name="Yamamoto N."/>
            <person name="Seo M."/>
            <person name="Sato S."/>
            <person name="Yamada T."/>
            <person name="Mori H."/>
            <person name="Tajima N."/>
            <person name="Moriyama T."/>
            <person name="Ikeuchi M."/>
            <person name="Watanabe M."/>
            <person name="Wada H."/>
            <person name="Kobayashi K."/>
            <person name="Saito M."/>
            <person name="Masuda T."/>
            <person name="Sasaki-Sekimoto Y."/>
            <person name="Mashiguchi K."/>
            <person name="Awai K."/>
            <person name="Shimojima M."/>
            <person name="Masuda S."/>
            <person name="Iwai M."/>
            <person name="Nobusawa T."/>
            <person name="Narise T."/>
            <person name="Kondo S."/>
            <person name="Saito H."/>
            <person name="Sato R."/>
            <person name="Murakawa M."/>
            <person name="Ihara Y."/>
            <person name="Oshima-Yamada Y."/>
            <person name="Ohtaka K."/>
            <person name="Satoh M."/>
            <person name="Sonobe K."/>
            <person name="Ishii M."/>
            <person name="Ohtani R."/>
            <person name="Kanamori-Sato M."/>
            <person name="Honoki R."/>
            <person name="Miyazaki D."/>
            <person name="Mochizuki H."/>
            <person name="Umetsu J."/>
            <person name="Higashi K."/>
            <person name="Shibata D."/>
            <person name="Kamiya Y."/>
            <person name="Sato N."/>
            <person name="Nakamura Y."/>
            <person name="Tabata S."/>
            <person name="Ida S."/>
            <person name="Kurokawa K."/>
            <person name="Ohta H."/>
        </authorList>
    </citation>
    <scope>NUCLEOTIDE SEQUENCE [LARGE SCALE GENOMIC DNA]</scope>
    <source>
        <strain evidence="5 6">NIES-2285</strain>
    </source>
</reference>
<evidence type="ECO:0000256" key="1">
    <source>
        <dbReference type="ARBA" id="ARBA00022614"/>
    </source>
</evidence>
<proteinExistence type="predicted"/>
<organism evidence="5 6">
    <name type="scientific">Klebsormidium nitens</name>
    <name type="common">Green alga</name>
    <name type="synonym">Ulothrix nitens</name>
    <dbReference type="NCBI Taxonomy" id="105231"/>
    <lineage>
        <taxon>Eukaryota</taxon>
        <taxon>Viridiplantae</taxon>
        <taxon>Streptophyta</taxon>
        <taxon>Klebsormidiophyceae</taxon>
        <taxon>Klebsormidiales</taxon>
        <taxon>Klebsormidiaceae</taxon>
        <taxon>Klebsormidium</taxon>
    </lineage>
</organism>
<dbReference type="PANTHER" id="PTHR48056:SF81">
    <property type="entry name" value="RECEPTOR PROTEIN-TYROSINE KINASE CEPR1"/>
    <property type="match status" value="1"/>
</dbReference>
<evidence type="ECO:0000256" key="2">
    <source>
        <dbReference type="ARBA" id="ARBA00022737"/>
    </source>
</evidence>
<keyword evidence="1" id="KW-0433">Leucine-rich repeat</keyword>
<dbReference type="InterPro" id="IPR032675">
    <property type="entry name" value="LRR_dom_sf"/>
</dbReference>
<dbReference type="EMBL" id="DF238182">
    <property type="protein sequence ID" value="GAQ92978.1"/>
    <property type="molecule type" value="Genomic_DNA"/>
</dbReference>
<dbReference type="Pfam" id="PF12799">
    <property type="entry name" value="LRR_4"/>
    <property type="match status" value="1"/>
</dbReference>
<dbReference type="PRINTS" id="PR00019">
    <property type="entry name" value="LEURICHRPT"/>
</dbReference>
<evidence type="ECO:0000313" key="6">
    <source>
        <dbReference type="Proteomes" id="UP000054558"/>
    </source>
</evidence>
<dbReference type="OrthoDB" id="2105857at2759"/>
<evidence type="ECO:0000313" key="5">
    <source>
        <dbReference type="EMBL" id="GAQ92978.1"/>
    </source>
</evidence>
<gene>
    <name evidence="5" type="ORF">KFL_012330020</name>
</gene>
<accession>A0A1Y1IXG3</accession>
<dbReference type="InterPro" id="IPR050647">
    <property type="entry name" value="Plant_LRR-RLKs"/>
</dbReference>
<evidence type="ECO:0000256" key="4">
    <source>
        <dbReference type="ARBA" id="ARBA00022840"/>
    </source>
</evidence>
<evidence type="ECO:0008006" key="7">
    <source>
        <dbReference type="Google" id="ProtNLM"/>
    </source>
</evidence>
<sequence length="300" mass="32071">MPYVFDFQGPEANFRCDLTCEQCTAHSASGARCKRVVCIGLPYCWQHSRSVSHVTIKDGVHGKGLFAWAPGGGHARVFRTGDPLVVYGGEHLATAQIDQRYGLHITAPYALELTQNHIVDAACKRGIGSIANAPRGTNKKTNAKYAMNNVTGTMMLRATRPIYGGQEILVGYGGGAQMVVIENVNGFNSKDSGAHYDGLVGALNSSGYVVTSKVGGSKVVMRYLQRSAHCIRTPHVRQLLSWVWLSGQIPPELGSLINLTSLDLSSNNLSGPIPPGLGSLTKLTRLVLSSNNLSSPIPIG</sequence>
<evidence type="ECO:0000256" key="3">
    <source>
        <dbReference type="ARBA" id="ARBA00022741"/>
    </source>
</evidence>
<keyword evidence="2" id="KW-0677">Repeat</keyword>
<dbReference type="STRING" id="105231.A0A1Y1IXG3"/>
<dbReference type="Gene3D" id="2.170.270.10">
    <property type="entry name" value="SET domain"/>
    <property type="match status" value="1"/>
</dbReference>
<dbReference type="Proteomes" id="UP000054558">
    <property type="component" value="Unassembled WGS sequence"/>
</dbReference>
<protein>
    <recommendedName>
        <fullName evidence="7">SET domain-containing protein</fullName>
    </recommendedName>
</protein>
<dbReference type="Gene3D" id="3.80.10.10">
    <property type="entry name" value="Ribonuclease Inhibitor"/>
    <property type="match status" value="1"/>
</dbReference>
<dbReference type="InterPro" id="IPR046341">
    <property type="entry name" value="SET_dom_sf"/>
</dbReference>
<keyword evidence="6" id="KW-1185">Reference proteome</keyword>
<dbReference type="SUPFAM" id="SSF82199">
    <property type="entry name" value="SET domain"/>
    <property type="match status" value="1"/>
</dbReference>
<dbReference type="GO" id="GO:0005524">
    <property type="term" value="F:ATP binding"/>
    <property type="evidence" value="ECO:0007669"/>
    <property type="project" value="UniProtKB-KW"/>
</dbReference>
<keyword evidence="4" id="KW-0067">ATP-binding</keyword>
<dbReference type="SUPFAM" id="SSF52058">
    <property type="entry name" value="L domain-like"/>
    <property type="match status" value="1"/>
</dbReference>